<dbReference type="EMBL" id="RCTF01000007">
    <property type="protein sequence ID" value="RLP78711.1"/>
    <property type="molecule type" value="Genomic_DNA"/>
</dbReference>
<dbReference type="RefSeq" id="WP_121623304.1">
    <property type="nucleotide sequence ID" value="NZ_JACIIW010000005.1"/>
</dbReference>
<reference evidence="4 5" key="1">
    <citation type="submission" date="2018-10" db="EMBL/GenBank/DDBJ databases">
        <title>Xanthobacter tagetidis genome sequencing and assembly.</title>
        <authorList>
            <person name="Maclea K.S."/>
            <person name="Goen A.E."/>
            <person name="Fatima S.A."/>
        </authorList>
    </citation>
    <scope>NUCLEOTIDE SEQUENCE [LARGE SCALE GENOMIC DNA]</scope>
    <source>
        <strain evidence="4 5">ATCC 700314</strain>
    </source>
</reference>
<evidence type="ECO:0000313" key="4">
    <source>
        <dbReference type="EMBL" id="RLP78711.1"/>
    </source>
</evidence>
<evidence type="ECO:0000256" key="1">
    <source>
        <dbReference type="ARBA" id="ARBA00022581"/>
    </source>
</evidence>
<accession>A0A3L7AGC5</accession>
<name>A0A3L7AGC5_9HYPH</name>
<feature type="compositionally biased region" description="Pro residues" evidence="2">
    <location>
        <begin position="1119"/>
        <end position="1138"/>
    </location>
</feature>
<feature type="region of interest" description="Disordered" evidence="2">
    <location>
        <begin position="1119"/>
        <end position="1224"/>
    </location>
</feature>
<dbReference type="Proteomes" id="UP000269692">
    <property type="component" value="Unassembled WGS sequence"/>
</dbReference>
<organism evidence="4 5">
    <name type="scientific">Xanthobacter tagetidis</name>
    <dbReference type="NCBI Taxonomy" id="60216"/>
    <lineage>
        <taxon>Bacteria</taxon>
        <taxon>Pseudomonadati</taxon>
        <taxon>Pseudomonadota</taxon>
        <taxon>Alphaproteobacteria</taxon>
        <taxon>Hyphomicrobiales</taxon>
        <taxon>Xanthobacteraceae</taxon>
        <taxon>Xanthobacter</taxon>
    </lineage>
</organism>
<protein>
    <submittedName>
        <fullName evidence="4">Uncharacterized protein</fullName>
    </submittedName>
</protein>
<dbReference type="OrthoDB" id="8433035at2"/>
<keyword evidence="1" id="KW-0945">Host-virus interaction</keyword>
<gene>
    <name evidence="4" type="ORF">D9R14_10665</name>
</gene>
<dbReference type="PANTHER" id="PTHR13037">
    <property type="entry name" value="FORMIN"/>
    <property type="match status" value="1"/>
</dbReference>
<evidence type="ECO:0000313" key="5">
    <source>
        <dbReference type="Proteomes" id="UP000269692"/>
    </source>
</evidence>
<sequence>MKRPSLLLCLKALRGGAALLAALLTLAGPAAAQPLPPGVLAPGEAAVAGFSGVFRPTLVPPGADPADTTVIDLFGPSLRVVDLADLGGRPAGQFVPAPKPFTFTARQIGQVFAVALDNAVPPNIYAAATSAYGLPLIAPGSNGAPARARQGGPSAGFMPGLWGAAAPGGGPGSIWRIDGVTGAVTLFATVGQAGRANGGAALGGLAFDGETDTLYVADRETGFILRYGLDGALLGGYDHGTEGRAAAGLAPVAYDPAGRSDIASPAFDSTQPSTWGYAAPERRVFGLGIRQGRLYYAVAAGLEVWSIALSGPDRSPTRELSVPPGDAPSEISKITFDDQGRMILAERPAPTGAYDFQALAFPGTGRVLRYALYARYPGLARAWQPEPDSYAVGFPGALTNGNGGAAIGYDHDRTGLLDRWSCGGFLWTTGERLRAASDPAVAARLAATGPLEVDGLQGNDVWRVRPLNAPPLRSAFIDFDDRFDAPPRAGWMGDMAIWRVCGPALRGGWMLPGWMLAWWGGIPVPLPPQPDLSCPPDQQKPGIQCCPKGTAPGPNGQCSPFCPNGAMDPKSQQLCGLGFDAATYEAGNPAKLACIGGKAPKPGKGILGCVEASPVLSAPVCPAGFAKQAVPGVGTICQPTPGQGQCPPGQQLSPIDQQCHALCADGTAWPSTQCCAPGSLVTGTGQCCPAGALFDPKTGQCTTEITFNPCPPGAKAQGASGQCAPGAGCPKGAVADPKTGLCKKVTTACLPGLKPDPATGVCSKVPPKTACPPGQLGKDGACCAAGWSPNAAGGCCPPGQSAEAGGQCKLAACPPPGKMMGGKCCAPGDLKPGGSCAASLCTGGKVPVGSGPACCDPAKVYADAKGATACCAGKVVNGVCGPLGGDTAQPQCGSSDPNCCPAGYTAAGGACCLASQLTATGQCCPAGQAPSGPGNAQCGPAKTPGTPPGGTPPGGGTPGGSYCCAPGQVPVAGGICCAAGQVTSVGQCCPAGQQPDPRNRMSCVPAQSCGLRKTMVDGACCEDSHVYKDGAGAPRCCAQLVDQQSQRCPAEPIFNRQQTCPQGFAPLGDGACCPAGRVTRDGRCRGATRPPVIVPPLQGLPPYVPPLYVPPANRPPPLYVPPPGRVPPPPAQVPPGRRPPTGRTNTEQAVPDPGRQRRPPQERGPATVRPQTQRPAAERQNVVRPQRGAPTPPRPQKPVTQQGNPQVKPKPKPTTPPDARPPRQ</sequence>
<dbReference type="PANTHER" id="PTHR13037:SF24">
    <property type="entry name" value="POLYCOMB PROTEIN PCL-RELATED"/>
    <property type="match status" value="1"/>
</dbReference>
<evidence type="ECO:0000256" key="3">
    <source>
        <dbReference type="SAM" id="SignalP"/>
    </source>
</evidence>
<keyword evidence="3" id="KW-0732">Signal</keyword>
<proteinExistence type="predicted"/>
<evidence type="ECO:0000256" key="2">
    <source>
        <dbReference type="SAM" id="MobiDB-lite"/>
    </source>
</evidence>
<comment type="caution">
    <text evidence="4">The sequence shown here is derived from an EMBL/GenBank/DDBJ whole genome shotgun (WGS) entry which is preliminary data.</text>
</comment>
<dbReference type="SUPFAM" id="SSF63825">
    <property type="entry name" value="YWTD domain"/>
    <property type="match status" value="1"/>
</dbReference>
<feature type="compositionally biased region" description="Pro residues" evidence="2">
    <location>
        <begin position="1212"/>
        <end position="1224"/>
    </location>
</feature>
<feature type="chain" id="PRO_5017970234" evidence="3">
    <location>
        <begin position="33"/>
        <end position="1224"/>
    </location>
</feature>
<feature type="signal peptide" evidence="3">
    <location>
        <begin position="1"/>
        <end position="32"/>
    </location>
</feature>
<dbReference type="AlphaFoldDB" id="A0A3L7AGC5"/>
<keyword evidence="5" id="KW-1185">Reference proteome</keyword>